<organism evidence="1 2">
    <name type="scientific">Microbacterium amylolyticum</name>
    <dbReference type="NCBI Taxonomy" id="936337"/>
    <lineage>
        <taxon>Bacteria</taxon>
        <taxon>Bacillati</taxon>
        <taxon>Actinomycetota</taxon>
        <taxon>Actinomycetes</taxon>
        <taxon>Micrococcales</taxon>
        <taxon>Microbacteriaceae</taxon>
        <taxon>Microbacterium</taxon>
    </lineage>
</organism>
<dbReference type="RefSeq" id="WP_165134891.1">
    <property type="nucleotide sequence ID" value="NZ_CP049253.1"/>
</dbReference>
<name>A0ABS4ZID9_9MICO</name>
<protein>
    <submittedName>
        <fullName evidence="1">Mitochondrial fission protein ELM1</fullName>
    </submittedName>
</protein>
<evidence type="ECO:0000313" key="2">
    <source>
        <dbReference type="Proteomes" id="UP001519362"/>
    </source>
</evidence>
<sequence length="140" mass="15292">MPRALQHTHDVLLSHGITVQVPGGGRGVSMIHGLRKLFRAQTDRHRSEPGVNNQGRTGNRLPQLLQRNGNVAHVVQINRPPDAHLQVVLIHPEHIDRVAQRRRDARGEPFLFGGSVRTVTQATGALAEALEAGEVEVLVG</sequence>
<keyword evidence="2" id="KW-1185">Reference proteome</keyword>
<dbReference type="Proteomes" id="UP001519362">
    <property type="component" value="Unassembled WGS sequence"/>
</dbReference>
<dbReference type="EMBL" id="JAGIOL010000001">
    <property type="protein sequence ID" value="MBP2437051.1"/>
    <property type="molecule type" value="Genomic_DNA"/>
</dbReference>
<evidence type="ECO:0000313" key="1">
    <source>
        <dbReference type="EMBL" id="MBP2437051.1"/>
    </source>
</evidence>
<comment type="caution">
    <text evidence="1">The sequence shown here is derived from an EMBL/GenBank/DDBJ whole genome shotgun (WGS) entry which is preliminary data.</text>
</comment>
<accession>A0ABS4ZID9</accession>
<gene>
    <name evidence="1" type="ORF">JOF34_001637</name>
</gene>
<reference evidence="1 2" key="1">
    <citation type="submission" date="2021-03" db="EMBL/GenBank/DDBJ databases">
        <title>Sequencing the genomes of 1000 actinobacteria strains.</title>
        <authorList>
            <person name="Klenk H.-P."/>
        </authorList>
    </citation>
    <scope>NUCLEOTIDE SEQUENCE [LARGE SCALE GENOMIC DNA]</scope>
    <source>
        <strain evidence="1 2">DSM 24221</strain>
    </source>
</reference>
<proteinExistence type="predicted"/>